<keyword evidence="8" id="KW-0732">Signal</keyword>
<keyword evidence="3 6" id="KW-0378">Hydrolase</keyword>
<dbReference type="AlphaFoldDB" id="A0A939PAU6"/>
<dbReference type="EMBL" id="JAGEOJ010000007">
    <property type="protein sequence ID" value="MBO2449180.1"/>
    <property type="molecule type" value="Genomic_DNA"/>
</dbReference>
<evidence type="ECO:0000313" key="11">
    <source>
        <dbReference type="Proteomes" id="UP000669179"/>
    </source>
</evidence>
<dbReference type="GO" id="GO:0004252">
    <property type="term" value="F:serine-type endopeptidase activity"/>
    <property type="evidence" value="ECO:0007669"/>
    <property type="project" value="UniProtKB-UniRule"/>
</dbReference>
<evidence type="ECO:0000256" key="4">
    <source>
        <dbReference type="ARBA" id="ARBA00022825"/>
    </source>
</evidence>
<dbReference type="PROSITE" id="PS51892">
    <property type="entry name" value="SUBTILASE"/>
    <property type="match status" value="1"/>
</dbReference>
<name>A0A939PAU6_9ACTN</name>
<evidence type="ECO:0000256" key="5">
    <source>
        <dbReference type="PIRSR" id="PIRSR615500-1"/>
    </source>
</evidence>
<reference evidence="10" key="1">
    <citation type="submission" date="2021-03" db="EMBL/GenBank/DDBJ databases">
        <authorList>
            <person name="Kanchanasin P."/>
            <person name="Saeng-In P."/>
            <person name="Phongsopitanun W."/>
            <person name="Yuki M."/>
            <person name="Kudo T."/>
            <person name="Ohkuma M."/>
            <person name="Tanasupawat S."/>
        </authorList>
    </citation>
    <scope>NUCLEOTIDE SEQUENCE</scope>
    <source>
        <strain evidence="10">GKU 128</strain>
    </source>
</reference>
<dbReference type="PROSITE" id="PS00136">
    <property type="entry name" value="SUBTILASE_ASP"/>
    <property type="match status" value="1"/>
</dbReference>
<dbReference type="GO" id="GO:0006508">
    <property type="term" value="P:proteolysis"/>
    <property type="evidence" value="ECO:0007669"/>
    <property type="project" value="UniProtKB-KW"/>
</dbReference>
<comment type="caution">
    <text evidence="10">The sequence shown here is derived from an EMBL/GenBank/DDBJ whole genome shotgun (WGS) entry which is preliminary data.</text>
</comment>
<feature type="active site" description="Charge relay system" evidence="5 6">
    <location>
        <position position="251"/>
    </location>
</feature>
<feature type="chain" id="PRO_5039148908" evidence="8">
    <location>
        <begin position="30"/>
        <end position="1102"/>
    </location>
</feature>
<dbReference type="InterPro" id="IPR000209">
    <property type="entry name" value="Peptidase_S8/S53_dom"/>
</dbReference>
<dbReference type="SUPFAM" id="SSF52743">
    <property type="entry name" value="Subtilisin-like"/>
    <property type="match status" value="1"/>
</dbReference>
<feature type="domain" description="Peptidase S8/S53" evidence="9">
    <location>
        <begin position="210"/>
        <end position="471"/>
    </location>
</feature>
<dbReference type="Pfam" id="PF00082">
    <property type="entry name" value="Peptidase_S8"/>
    <property type="match status" value="1"/>
</dbReference>
<gene>
    <name evidence="10" type="ORF">J4573_18900</name>
</gene>
<comment type="similarity">
    <text evidence="1 6 7">Belongs to the peptidase S8 family.</text>
</comment>
<keyword evidence="2 6" id="KW-0645">Protease</keyword>
<dbReference type="InterPro" id="IPR023827">
    <property type="entry name" value="Peptidase_S8_Asp-AS"/>
</dbReference>
<evidence type="ECO:0000259" key="9">
    <source>
        <dbReference type="Pfam" id="PF00082"/>
    </source>
</evidence>
<sequence length="1102" mass="114446">MRRGRTGRALLGLVVAGGVVAIPSQVAGAATAAAGLPVGRSWTVTLLTGDVVKVRTVKGRPPLVSVTPGKGRSNKLFSKAIRPDGHVVVTPADMASRVGKIIDPALFDVTTLISQGYDDAHAKELPLIVQREAGARALAATVRETRDLPSIGAVAARQPRGQAVRLASVLGQRGVRHVWLDRKVKATAVKLDRNLGQIGAPAAWRAGVTGKGVKVAVLDTGVDATHPDLKGRIGETKNFSKAKDVVDRFGHGTHVAATIAGTGAAAGGERKGVAPGANLLVGKVLDDNGEGDDSSVIAGMEWAATRARVVNMSLGGMPSDGTDPLSTALNKLSAQHGTLFVTAAGNDGAISSIDSPGSADAALTVGAVDGQDRLAGFSSRGPRAGRYAAKPEIVAPGVNIVAARAKGTQMGDPVNARYTAASGTSMATPHVAGAVALLAQQHPAWKGPQLKAAIVGSAARVKGDAFEVGAGRLDVAAAIKGTVISHQAAPHLGTASYPKYAPLTTRLGWGTSSKTAVKLALSVRVIDRQGRTTAGAAALSASQLTVPAGGNVSTALKVDAAKLASKPGLYTAEVVAKAGRATSRTPVSFYVEPPSFDLTLKATPLPGTADGKMSASATVVNLSDVAVYAQAVDAPGTIRVPAGRYSVLGTVYDDNPDARRSALTGSPEVVVDKDTTVTLDAANAKEAGARVADRKATTLMAGVDYARLNRQAIWGEGVYTWNPGKEKVYVQPSGPATTGAFHPYGLFELSAPGELYNLVEPLGDRLPANPVHTVTPADRAKFARIQQRFAAFNGDTTKAVGEKKYAVTPDGMFDYESSAPDVPAGSVRTDYLSAHKGVMWLDEAFPKALAPWVDQLPFVDYKAGKTVTQTWGRQVLRPGPYSVKASSPSGCQPLPTTRSRGVLQYSIVDLQARTDGFDCGYFNDTSDDLLSRKVVLTADGKQVGSGVRPTWRFNVPQKARTFRLKYDVDASKFTSTSVRSSTTWSFRTPAPAGLGATPVPLLSVDYDLGLDLRNQPSGKPAVFSVARVAGSGTAKVTGLRLWTSVDDGKTWGAVAVKALGGGRFSAPMPAPVKGQYVSVRVAAQDAGGSAIDQRIIRAYLVR</sequence>
<dbReference type="PANTHER" id="PTHR43399:SF4">
    <property type="entry name" value="CELL WALL-ASSOCIATED PROTEASE"/>
    <property type="match status" value="1"/>
</dbReference>
<evidence type="ECO:0000256" key="8">
    <source>
        <dbReference type="SAM" id="SignalP"/>
    </source>
</evidence>
<dbReference type="InterPro" id="IPR036852">
    <property type="entry name" value="Peptidase_S8/S53_dom_sf"/>
</dbReference>
<dbReference type="InterPro" id="IPR015500">
    <property type="entry name" value="Peptidase_S8_subtilisin-rel"/>
</dbReference>
<evidence type="ECO:0000256" key="7">
    <source>
        <dbReference type="RuleBase" id="RU003355"/>
    </source>
</evidence>
<evidence type="ECO:0000256" key="6">
    <source>
        <dbReference type="PROSITE-ProRule" id="PRU01240"/>
    </source>
</evidence>
<proteinExistence type="inferred from homology"/>
<dbReference type="InterPro" id="IPR023828">
    <property type="entry name" value="Peptidase_S8_Ser-AS"/>
</dbReference>
<dbReference type="RefSeq" id="WP_208257039.1">
    <property type="nucleotide sequence ID" value="NZ_JAGEOJ010000007.1"/>
</dbReference>
<feature type="active site" description="Charge relay system" evidence="5 6">
    <location>
        <position position="219"/>
    </location>
</feature>
<feature type="signal peptide" evidence="8">
    <location>
        <begin position="1"/>
        <end position="29"/>
    </location>
</feature>
<organism evidence="10 11">
    <name type="scientific">Actinomadura barringtoniae</name>
    <dbReference type="NCBI Taxonomy" id="1427535"/>
    <lineage>
        <taxon>Bacteria</taxon>
        <taxon>Bacillati</taxon>
        <taxon>Actinomycetota</taxon>
        <taxon>Actinomycetes</taxon>
        <taxon>Streptosporangiales</taxon>
        <taxon>Thermomonosporaceae</taxon>
        <taxon>Actinomadura</taxon>
    </lineage>
</organism>
<evidence type="ECO:0000256" key="2">
    <source>
        <dbReference type="ARBA" id="ARBA00022670"/>
    </source>
</evidence>
<evidence type="ECO:0000256" key="1">
    <source>
        <dbReference type="ARBA" id="ARBA00011073"/>
    </source>
</evidence>
<dbReference type="PROSITE" id="PS00138">
    <property type="entry name" value="SUBTILASE_SER"/>
    <property type="match status" value="1"/>
</dbReference>
<feature type="active site" description="Charge relay system" evidence="5 6">
    <location>
        <position position="425"/>
    </location>
</feature>
<keyword evidence="4 6" id="KW-0720">Serine protease</keyword>
<dbReference type="PANTHER" id="PTHR43399">
    <property type="entry name" value="SUBTILISIN-RELATED"/>
    <property type="match status" value="1"/>
</dbReference>
<evidence type="ECO:0000256" key="3">
    <source>
        <dbReference type="ARBA" id="ARBA00022801"/>
    </source>
</evidence>
<evidence type="ECO:0000313" key="10">
    <source>
        <dbReference type="EMBL" id="MBO2449180.1"/>
    </source>
</evidence>
<dbReference type="Gene3D" id="3.40.50.200">
    <property type="entry name" value="Peptidase S8/S53 domain"/>
    <property type="match status" value="1"/>
</dbReference>
<dbReference type="Proteomes" id="UP000669179">
    <property type="component" value="Unassembled WGS sequence"/>
</dbReference>
<keyword evidence="11" id="KW-1185">Reference proteome</keyword>
<dbReference type="InterPro" id="IPR051048">
    <property type="entry name" value="Peptidase_S8/S53_subtilisin"/>
</dbReference>
<accession>A0A939PAU6</accession>
<protein>
    <submittedName>
        <fullName evidence="10">S8 family serine peptidase</fullName>
    </submittedName>
</protein>
<dbReference type="PRINTS" id="PR00723">
    <property type="entry name" value="SUBTILISIN"/>
</dbReference>